<dbReference type="AlphaFoldDB" id="A0A0H5QQX1"/>
<feature type="compositionally biased region" description="Low complexity" evidence="1">
    <location>
        <begin position="223"/>
        <end position="237"/>
    </location>
</feature>
<dbReference type="EMBL" id="LN854324">
    <property type="protein sequence ID" value="CRY98072.1"/>
    <property type="molecule type" value="Genomic_DNA"/>
</dbReference>
<evidence type="ECO:0000313" key="2">
    <source>
        <dbReference type="EMBL" id="CRY98072.1"/>
    </source>
</evidence>
<protein>
    <submittedName>
        <fullName evidence="2">Uncharacterized protein</fullName>
    </submittedName>
</protein>
<organism evidence="2">
    <name type="scientific">uncultured prokaryote</name>
    <dbReference type="NCBI Taxonomy" id="198431"/>
    <lineage>
        <taxon>unclassified sequences</taxon>
        <taxon>environmental samples</taxon>
    </lineage>
</organism>
<reference evidence="2" key="1">
    <citation type="submission" date="2015-06" db="EMBL/GenBank/DDBJ databases">
        <authorList>
            <person name="Joergensen T."/>
        </authorList>
    </citation>
    <scope>NUCLEOTIDE SEQUENCE</scope>
    <source>
        <strain evidence="2">RGRH1826</strain>
    </source>
</reference>
<feature type="region of interest" description="Disordered" evidence="1">
    <location>
        <begin position="213"/>
        <end position="268"/>
    </location>
</feature>
<dbReference type="Pfam" id="PF06213">
    <property type="entry name" value="CobT"/>
    <property type="match status" value="1"/>
</dbReference>
<dbReference type="InterPro" id="IPR006538">
    <property type="entry name" value="CobT"/>
</dbReference>
<proteinExistence type="predicted"/>
<evidence type="ECO:0000256" key="1">
    <source>
        <dbReference type="SAM" id="MobiDB-lite"/>
    </source>
</evidence>
<name>A0A0H5QQX1_9ZZZZ</name>
<accession>A0A0H5QQX1</accession>
<reference evidence="2" key="2">
    <citation type="submission" date="2015-07" db="EMBL/GenBank/DDBJ databases">
        <title>Plasmids, circular viruses and viroids from rat gut.</title>
        <authorList>
            <person name="Jorgensen T.J."/>
            <person name="Hansen M.A."/>
            <person name="Xu Z."/>
            <person name="Tabak M.A."/>
            <person name="Sorensen S.J."/>
            <person name="Hansen L.H."/>
        </authorList>
    </citation>
    <scope>NUCLEOTIDE SEQUENCE</scope>
    <source>
        <strain evidence="2">RGRH1826</strain>
    </source>
</reference>
<feature type="compositionally biased region" description="Polar residues" evidence="1">
    <location>
        <begin position="244"/>
        <end position="262"/>
    </location>
</feature>
<sequence length="305" mass="33951">MNTNNMKALPLVASMLGDKLGVEVVIGDMKTASTDGKIIMLPALPLCAEEELAVLVNGYIDHEAAHIRHTDFEAIKNSRLNPLEKHIENTIEDWRVEHEIVKRYPGCRDHFRWLIRHFFLNDMKAEEIDSPAFSLLDYILLTLRSWDEPELQPQVRANARIIDAHWPNLREKLDQILSKIPTACASTRDSIKFSRKIVRLIKQEAADEILQPQEQAGEEQNQDSSPSDSPVPLSSDTSGDDSIDAQSSADTGVQDKNPSAPKTLSDLIMVPASELPQSFDDQLAQSIHAAPFSIPLSTSSTNSLP</sequence>